<feature type="region of interest" description="Disordered" evidence="1">
    <location>
        <begin position="806"/>
        <end position="854"/>
    </location>
</feature>
<dbReference type="InterPro" id="IPR043519">
    <property type="entry name" value="NT_sf"/>
</dbReference>
<dbReference type="EMBL" id="VOIH02000002">
    <property type="protein sequence ID" value="KAF3454812.1"/>
    <property type="molecule type" value="Genomic_DNA"/>
</dbReference>
<dbReference type="AlphaFoldDB" id="A0A8K0HLA2"/>
<comment type="caution">
    <text evidence="4">The sequence shown here is derived from an EMBL/GenBank/DDBJ whole genome shotgun (WGS) entry which is preliminary data.</text>
</comment>
<feature type="domain" description="PAP/OAS1 substrate-binding-related" evidence="3">
    <location>
        <begin position="187"/>
        <end position="378"/>
    </location>
</feature>
<dbReference type="PANTHER" id="PTHR45979:SF31">
    <property type="entry name" value="POLYMERASE NUCLEOTIDYL TRANSFERASE DOMAIN-CONTAINING PROTEIN"/>
    <property type="match status" value="1"/>
</dbReference>
<dbReference type="SUPFAM" id="SSF81631">
    <property type="entry name" value="PAP/OAS1 substrate-binding domain"/>
    <property type="match status" value="1"/>
</dbReference>
<evidence type="ECO:0000259" key="2">
    <source>
        <dbReference type="Pfam" id="PF22600"/>
    </source>
</evidence>
<evidence type="ECO:0000256" key="1">
    <source>
        <dbReference type="SAM" id="MobiDB-lite"/>
    </source>
</evidence>
<feature type="region of interest" description="Disordered" evidence="1">
    <location>
        <begin position="739"/>
        <end position="763"/>
    </location>
</feature>
<sequence>MGDLQACSPPNINGDIFGEDRLCPLPSSPPLPPLNPDPASIGVETWTGAEMTTQEIVSQIQPTLAADQKRRDVIDYVQRLLRHCIGCEVFPYGSVPLKTYLPDGDIDLTVFGSANNEDALVSDVHAALRGEEHNEAAQYKVKDVHCIDAEVKLVKCIVQNVVVDISFNQLGGLSTFCFLEKVDRLTGKDHLFKRSIILIKAWCYYESRILGAHHSLISTYALETLVLYIFHLFSSSLNGPLAVLYRFLDYFSKFDWDNYCVSLNGPICKSSLPNIVAELPKNKRDDLLLSQEFLRNCMDMFSVPSCGLETNMRAFPVKHLNIIDPLKENNNLGRSVSRGNFYRIRSAFKYGARKLGWILLLPGERIADELNTFFGNTLERHGSNCWADLQHSTLGSDFRVSEHLYSASRSETTSEEKKFLDSTVGCKVQGTEAASELGCKPDSHILKAVSSHVVPDFGCGLDGDVKEDATSGILGTRNTNGPTDFLVNGHHLSSEILGTRNTNDQSHFLVNDLHLSMSVPLSSDQSHHFSSLGLFREKANTENVHFSKELAAEIDGMNFTSKLENNGKSLMASNVTPLCTNCVDSEFIGSTVLCDVTSVSENTNHMENNTGSISRSSKTQKFLLDLNGDYENHFRNLQYGQFCQGYAISPPVLVSPPLSPQLPNKNPWESIHKSLQFPQNVNSRSDRNCVSFGPRFYPANHCSLPSPMFGEENKKPRGTGTYIPNVSCRTYQDRALFGRGRNQAPGSHAQLQTHTRNSSLSIGPQELSSFSERRDELLQAEFPVLSNGKSGSSDHHQSQLAIWESFHPNPLSNPSDKLERGSSCPKTWPLPLPEEVRQSESGSPHTWEPATTPVPLEVQSFKPLLEINHERVGEQSYHLRNEDDFPPLSV</sequence>
<keyword evidence="5" id="KW-1185">Reference proteome</keyword>
<accession>A0A8K0HLA2</accession>
<dbReference type="Pfam" id="PF22600">
    <property type="entry name" value="MTPAP-like_central"/>
    <property type="match status" value="1"/>
</dbReference>
<protein>
    <recommendedName>
        <fullName evidence="6">Polymerase nucleotidyl transferase domain-containing protein</fullName>
    </recommendedName>
</protein>
<evidence type="ECO:0000259" key="3">
    <source>
        <dbReference type="Pfam" id="PF26180"/>
    </source>
</evidence>
<dbReference type="Gene3D" id="1.10.1410.10">
    <property type="match status" value="1"/>
</dbReference>
<dbReference type="OrthoDB" id="273917at2759"/>
<organism evidence="4 5">
    <name type="scientific">Rhamnella rubrinervis</name>
    <dbReference type="NCBI Taxonomy" id="2594499"/>
    <lineage>
        <taxon>Eukaryota</taxon>
        <taxon>Viridiplantae</taxon>
        <taxon>Streptophyta</taxon>
        <taxon>Embryophyta</taxon>
        <taxon>Tracheophyta</taxon>
        <taxon>Spermatophyta</taxon>
        <taxon>Magnoliopsida</taxon>
        <taxon>eudicotyledons</taxon>
        <taxon>Gunneridae</taxon>
        <taxon>Pentapetalae</taxon>
        <taxon>rosids</taxon>
        <taxon>fabids</taxon>
        <taxon>Rosales</taxon>
        <taxon>Rhamnaceae</taxon>
        <taxon>rhamnoid group</taxon>
        <taxon>Rhamneae</taxon>
        <taxon>Rhamnella</taxon>
    </lineage>
</organism>
<proteinExistence type="predicted"/>
<dbReference type="InterPro" id="IPR058921">
    <property type="entry name" value="PAP/OAS1-rel"/>
</dbReference>
<dbReference type="Pfam" id="PF26180">
    <property type="entry name" value="PAP-OAS1"/>
    <property type="match status" value="1"/>
</dbReference>
<name>A0A8K0HLA2_9ROSA</name>
<dbReference type="PANTHER" id="PTHR45979">
    <property type="entry name" value="PAP/OAS1 SUBSTRATE-BINDING DOMAIN SUPERFAMILY"/>
    <property type="match status" value="1"/>
</dbReference>
<evidence type="ECO:0000313" key="5">
    <source>
        <dbReference type="Proteomes" id="UP000796880"/>
    </source>
</evidence>
<dbReference type="Gene3D" id="3.30.460.10">
    <property type="entry name" value="Beta Polymerase, domain 2"/>
    <property type="match status" value="1"/>
</dbReference>
<gene>
    <name evidence="4" type="ORF">FNV43_RR05260</name>
</gene>
<reference evidence="4" key="1">
    <citation type="submission" date="2020-03" db="EMBL/GenBank/DDBJ databases">
        <title>A high-quality chromosome-level genome assembly of a woody plant with both climbing and erect habits, Rhamnella rubrinervis.</title>
        <authorList>
            <person name="Lu Z."/>
            <person name="Yang Y."/>
            <person name="Zhu X."/>
            <person name="Sun Y."/>
        </authorList>
    </citation>
    <scope>NUCLEOTIDE SEQUENCE</scope>
    <source>
        <strain evidence="4">BYM</strain>
        <tissue evidence="4">Leaf</tissue>
    </source>
</reference>
<dbReference type="SUPFAM" id="SSF81301">
    <property type="entry name" value="Nucleotidyltransferase"/>
    <property type="match status" value="1"/>
</dbReference>
<evidence type="ECO:0008006" key="6">
    <source>
        <dbReference type="Google" id="ProtNLM"/>
    </source>
</evidence>
<feature type="domain" description="Poly(A) RNA polymerase mitochondrial-like central palm" evidence="2">
    <location>
        <begin position="54"/>
        <end position="174"/>
    </location>
</feature>
<dbReference type="InterPro" id="IPR054708">
    <property type="entry name" value="MTPAP-like_central"/>
</dbReference>
<dbReference type="InterPro" id="IPR058920">
    <property type="entry name" value="PAP-OAS1-bd-rel"/>
</dbReference>
<evidence type="ECO:0000313" key="4">
    <source>
        <dbReference type="EMBL" id="KAF3454812.1"/>
    </source>
</evidence>
<dbReference type="Proteomes" id="UP000796880">
    <property type="component" value="Unassembled WGS sequence"/>
</dbReference>
<dbReference type="CDD" id="cd05402">
    <property type="entry name" value="NT_PAP_TUTase"/>
    <property type="match status" value="1"/>
</dbReference>
<feature type="compositionally biased region" description="Polar residues" evidence="1">
    <location>
        <begin position="749"/>
        <end position="763"/>
    </location>
</feature>